<dbReference type="Pfam" id="PF00155">
    <property type="entry name" value="Aminotran_1_2"/>
    <property type="match status" value="1"/>
</dbReference>
<name>A0A2S0MTP0_9RHOB</name>
<dbReference type="InterPro" id="IPR015424">
    <property type="entry name" value="PyrdxlP-dep_Trfase"/>
</dbReference>
<dbReference type="NCBIfam" id="NF005732">
    <property type="entry name" value="PRK07550.1"/>
    <property type="match status" value="1"/>
</dbReference>
<dbReference type="Proteomes" id="UP000237655">
    <property type="component" value="Chromosome"/>
</dbReference>
<dbReference type="KEGG" id="thas:C6Y53_17125"/>
<keyword evidence="5 9" id="KW-0808">Transferase</keyword>
<organism evidence="9 10">
    <name type="scientific">Pukyongiella litopenaei</name>
    <dbReference type="NCBI Taxonomy" id="2605946"/>
    <lineage>
        <taxon>Bacteria</taxon>
        <taxon>Pseudomonadati</taxon>
        <taxon>Pseudomonadota</taxon>
        <taxon>Alphaproteobacteria</taxon>
        <taxon>Rhodobacterales</taxon>
        <taxon>Paracoccaceae</taxon>
        <taxon>Pukyongiella</taxon>
    </lineage>
</organism>
<evidence type="ECO:0000256" key="5">
    <source>
        <dbReference type="ARBA" id="ARBA00022679"/>
    </source>
</evidence>
<comment type="similarity">
    <text evidence="2">Belongs to the class-I pyridoxal-phosphate-dependent aminotransferase family.</text>
</comment>
<dbReference type="InterPro" id="IPR004839">
    <property type="entry name" value="Aminotransferase_I/II_large"/>
</dbReference>
<evidence type="ECO:0000256" key="7">
    <source>
        <dbReference type="ARBA" id="ARBA00049185"/>
    </source>
</evidence>
<evidence type="ECO:0000256" key="4">
    <source>
        <dbReference type="ARBA" id="ARBA00022576"/>
    </source>
</evidence>
<evidence type="ECO:0000256" key="6">
    <source>
        <dbReference type="ARBA" id="ARBA00022898"/>
    </source>
</evidence>
<dbReference type="Gene3D" id="3.40.640.10">
    <property type="entry name" value="Type I PLP-dependent aspartate aminotransferase-like (Major domain)"/>
    <property type="match status" value="1"/>
</dbReference>
<reference evidence="10" key="1">
    <citation type="submission" date="2018-03" db="EMBL/GenBank/DDBJ databases">
        <title>Genomic analysis of the strain SH-1 isolated from shrimp intestine.</title>
        <authorList>
            <person name="Kim Y.-S."/>
            <person name="Kim S.-E."/>
            <person name="Kim K.-H."/>
        </authorList>
    </citation>
    <scope>NUCLEOTIDE SEQUENCE [LARGE SCALE GENOMIC DNA]</scope>
    <source>
        <strain evidence="10">SH-1</strain>
    </source>
</reference>
<dbReference type="GO" id="GO:0030170">
    <property type="term" value="F:pyridoxal phosphate binding"/>
    <property type="evidence" value="ECO:0007669"/>
    <property type="project" value="InterPro"/>
</dbReference>
<gene>
    <name evidence="9" type="ORF">C6Y53_17125</name>
</gene>
<dbReference type="AlphaFoldDB" id="A0A2S0MTP0"/>
<dbReference type="GO" id="GO:0004069">
    <property type="term" value="F:L-aspartate:2-oxoglutarate aminotransferase activity"/>
    <property type="evidence" value="ECO:0007669"/>
    <property type="project" value="UniProtKB-EC"/>
</dbReference>
<dbReference type="RefSeq" id="WP_106473570.1">
    <property type="nucleotide sequence ID" value="NZ_CP027665.1"/>
</dbReference>
<dbReference type="EC" id="2.6.1.1" evidence="3"/>
<keyword evidence="10" id="KW-1185">Reference proteome</keyword>
<proteinExistence type="inferred from homology"/>
<dbReference type="InterPro" id="IPR015421">
    <property type="entry name" value="PyrdxlP-dep_Trfase_major"/>
</dbReference>
<protein>
    <recommendedName>
        <fullName evidence="3">aspartate transaminase</fullName>
        <ecNumber evidence="3">2.6.1.1</ecNumber>
    </recommendedName>
</protein>
<evidence type="ECO:0000256" key="3">
    <source>
        <dbReference type="ARBA" id="ARBA00012753"/>
    </source>
</evidence>
<dbReference type="CDD" id="cd00609">
    <property type="entry name" value="AAT_like"/>
    <property type="match status" value="1"/>
</dbReference>
<keyword evidence="4 9" id="KW-0032">Aminotransferase</keyword>
<evidence type="ECO:0000313" key="9">
    <source>
        <dbReference type="EMBL" id="AVO39260.1"/>
    </source>
</evidence>
<evidence type="ECO:0000259" key="8">
    <source>
        <dbReference type="Pfam" id="PF00155"/>
    </source>
</evidence>
<comment type="cofactor">
    <cofactor evidence="1">
        <name>pyridoxal 5'-phosphate</name>
        <dbReference type="ChEBI" id="CHEBI:597326"/>
    </cofactor>
</comment>
<dbReference type="PANTHER" id="PTHR46383">
    <property type="entry name" value="ASPARTATE AMINOTRANSFERASE"/>
    <property type="match status" value="1"/>
</dbReference>
<evidence type="ECO:0000256" key="2">
    <source>
        <dbReference type="ARBA" id="ARBA00007441"/>
    </source>
</evidence>
<sequence>MTISRTATTFAPPVMEARRWLDGATFPPDRPLINVSQAAPVDPPPEQLRRFMADRAVSDDSVHLYGPVLGLPELRSELAAQIGAHYDGTVAANQIAITSGCNQAFAAAVHALTGEGDEVIVPTPRYFNHKMWLDMAGVAAVPLPTGGGLLPDPDRAAALITPRTRAIALVTPNNPGGVEYPAALVRAFYELAQARGLRLILDETYRDFDSRTGPPHDLFADPGWADTLVHLYSFSKSYRLTGHRVGAMAASAALLAEVEKFLDTVAICPPQIGQHAALWGMRNLGQWLAGERAEILDRRAAITEGFPALETAGWRLLGLGAYFAYVEHPFALPSDDLARRLVREAGVLLLPGTMFTPQGDPAGTRQVRIAFANLDRAGIGTLFDRLAGVSI</sequence>
<dbReference type="InterPro" id="IPR050596">
    <property type="entry name" value="AspAT/PAT-like"/>
</dbReference>
<dbReference type="EMBL" id="CP027665">
    <property type="protein sequence ID" value="AVO39260.1"/>
    <property type="molecule type" value="Genomic_DNA"/>
</dbReference>
<comment type="catalytic activity">
    <reaction evidence="7">
        <text>L-aspartate + 2-oxoglutarate = oxaloacetate + L-glutamate</text>
        <dbReference type="Rhea" id="RHEA:21824"/>
        <dbReference type="ChEBI" id="CHEBI:16452"/>
        <dbReference type="ChEBI" id="CHEBI:16810"/>
        <dbReference type="ChEBI" id="CHEBI:29985"/>
        <dbReference type="ChEBI" id="CHEBI:29991"/>
        <dbReference type="EC" id="2.6.1.1"/>
    </reaction>
</comment>
<keyword evidence="6" id="KW-0663">Pyridoxal phosphate</keyword>
<dbReference type="GO" id="GO:0006520">
    <property type="term" value="P:amino acid metabolic process"/>
    <property type="evidence" value="ECO:0007669"/>
    <property type="project" value="InterPro"/>
</dbReference>
<evidence type="ECO:0000313" key="10">
    <source>
        <dbReference type="Proteomes" id="UP000237655"/>
    </source>
</evidence>
<evidence type="ECO:0000256" key="1">
    <source>
        <dbReference type="ARBA" id="ARBA00001933"/>
    </source>
</evidence>
<dbReference type="SUPFAM" id="SSF53383">
    <property type="entry name" value="PLP-dependent transferases"/>
    <property type="match status" value="1"/>
</dbReference>
<feature type="domain" description="Aminotransferase class I/classII large" evidence="8">
    <location>
        <begin position="33"/>
        <end position="386"/>
    </location>
</feature>
<accession>A0A2S0MTP0</accession>
<dbReference type="PANTHER" id="PTHR46383:SF1">
    <property type="entry name" value="ASPARTATE AMINOTRANSFERASE"/>
    <property type="match status" value="1"/>
</dbReference>